<dbReference type="InterPro" id="IPR021251">
    <property type="entry name" value="DUF2793"/>
</dbReference>
<name>A0A839U469_9HYPH</name>
<reference evidence="1 2" key="1">
    <citation type="submission" date="2020-08" db="EMBL/GenBank/DDBJ databases">
        <title>Genomic Encyclopedia of Type Strains, Phase III (KMG-III): the genomes of soil and plant-associated and newly described type strains.</title>
        <authorList>
            <person name="Whitman W."/>
        </authorList>
    </citation>
    <scope>NUCLEOTIDE SEQUENCE [LARGE SCALE GENOMIC DNA]</scope>
    <source>
        <strain evidence="1 2">CECT 7015</strain>
    </source>
</reference>
<dbReference type="EMBL" id="JACHXN010000003">
    <property type="protein sequence ID" value="MBB3144844.1"/>
    <property type="molecule type" value="Genomic_DNA"/>
</dbReference>
<dbReference type="AlphaFoldDB" id="A0A839U469"/>
<evidence type="ECO:0000313" key="2">
    <source>
        <dbReference type="Proteomes" id="UP000554520"/>
    </source>
</evidence>
<protein>
    <recommendedName>
        <fullName evidence="3">DUF2793 domain-containing protein</fullName>
    </recommendedName>
</protein>
<keyword evidence="2" id="KW-1185">Reference proteome</keyword>
<evidence type="ECO:0008006" key="3">
    <source>
        <dbReference type="Google" id="ProtNLM"/>
    </source>
</evidence>
<gene>
    <name evidence="1" type="ORF">FHS21_001245</name>
</gene>
<dbReference type="Pfam" id="PF10983">
    <property type="entry name" value="DUF2793"/>
    <property type="match status" value="1"/>
</dbReference>
<dbReference type="Proteomes" id="UP000554520">
    <property type="component" value="Unassembled WGS sequence"/>
</dbReference>
<comment type="caution">
    <text evidence="1">The sequence shown here is derived from an EMBL/GenBank/DDBJ whole genome shotgun (WGS) entry which is preliminary data.</text>
</comment>
<proteinExistence type="predicted"/>
<evidence type="ECO:0000313" key="1">
    <source>
        <dbReference type="EMBL" id="MBB3144844.1"/>
    </source>
</evidence>
<organism evidence="1 2">
    <name type="scientific">Phyllobacterium trifolii</name>
    <dbReference type="NCBI Taxonomy" id="300193"/>
    <lineage>
        <taxon>Bacteria</taxon>
        <taxon>Pseudomonadati</taxon>
        <taxon>Pseudomonadota</taxon>
        <taxon>Alphaproteobacteria</taxon>
        <taxon>Hyphomicrobiales</taxon>
        <taxon>Phyllobacteriaceae</taxon>
        <taxon>Phyllobacterium</taxon>
    </lineage>
</organism>
<sequence length="335" mass="36105">MPWAGKTDQIAAWQDDAWAFFQPQEGWHAWVAEEQTFAVFDRNSWSRVAGGTNPVDSVGINTVADENNRLALKSPASLFDHAGGGHQLKINKVDDSHTASLLFQSNYQGRAEMGTMWGRDFHIKTSSDGNRWQDAMAVDSATGIARFPSGIAHSATGKKQSGLIFLSPSDSGTVIFQPLGVRTQALKTAKLASISDDIVTFTSNTAGEFFGTAMRGLSMVRIWNVTKTPAQPAFAKWDTAANQLQVSNADDIKLWSAGDTIQLGDPVTNLIAIDVSPLMQKLLGSVFRQDGIMLDAGNTGAITVACRDQSPASTSNLVYFKIDEARSVSVIGIYG</sequence>
<accession>A0A839U469</accession>